<evidence type="ECO:0000259" key="3">
    <source>
        <dbReference type="Pfam" id="PF23227"/>
    </source>
</evidence>
<dbReference type="AlphaFoldDB" id="A0A1V4KWS5"/>
<organism evidence="4 5">
    <name type="scientific">Patagioenas fasciata monilis</name>
    <dbReference type="NCBI Taxonomy" id="372326"/>
    <lineage>
        <taxon>Eukaryota</taxon>
        <taxon>Metazoa</taxon>
        <taxon>Chordata</taxon>
        <taxon>Craniata</taxon>
        <taxon>Vertebrata</taxon>
        <taxon>Euteleostomi</taxon>
        <taxon>Archelosauria</taxon>
        <taxon>Archosauria</taxon>
        <taxon>Dinosauria</taxon>
        <taxon>Saurischia</taxon>
        <taxon>Theropoda</taxon>
        <taxon>Coelurosauria</taxon>
        <taxon>Aves</taxon>
        <taxon>Neognathae</taxon>
        <taxon>Neoaves</taxon>
        <taxon>Columbimorphae</taxon>
        <taxon>Columbiformes</taxon>
        <taxon>Columbidae</taxon>
        <taxon>Patagioenas</taxon>
    </lineage>
</organism>
<dbReference type="EMBL" id="LSYS01001503">
    <property type="protein sequence ID" value="OPJ88815.1"/>
    <property type="molecule type" value="Genomic_DNA"/>
</dbReference>
<evidence type="ECO:0000259" key="2">
    <source>
        <dbReference type="Pfam" id="PF21047"/>
    </source>
</evidence>
<dbReference type="Proteomes" id="UP000190648">
    <property type="component" value="Unassembled WGS sequence"/>
</dbReference>
<evidence type="ECO:0000313" key="5">
    <source>
        <dbReference type="Proteomes" id="UP000190648"/>
    </source>
</evidence>
<keyword evidence="5" id="KW-1185">Reference proteome</keyword>
<name>A0A1V4KWS5_PATFA</name>
<protein>
    <submittedName>
        <fullName evidence="4">Uncharacterized protein</fullName>
    </submittedName>
</protein>
<reference evidence="4 5" key="1">
    <citation type="submission" date="2016-02" db="EMBL/GenBank/DDBJ databases">
        <title>Band-tailed pigeon sequencing and assembly.</title>
        <authorList>
            <person name="Soares A.E."/>
            <person name="Novak B.J."/>
            <person name="Rice E.S."/>
            <person name="O'Connell B."/>
            <person name="Chang D."/>
            <person name="Weber S."/>
            <person name="Shapiro B."/>
        </authorList>
    </citation>
    <scope>NUCLEOTIDE SEQUENCE [LARGE SCALE GENOMIC DNA]</scope>
    <source>
        <strain evidence="4">BTP2013</strain>
        <tissue evidence="4">Blood</tissue>
    </source>
</reference>
<evidence type="ECO:0000256" key="1">
    <source>
        <dbReference type="ARBA" id="ARBA00022737"/>
    </source>
</evidence>
<comment type="caution">
    <text evidence="4">The sequence shown here is derived from an EMBL/GenBank/DDBJ whole genome shotgun (WGS) entry which is preliminary data.</text>
</comment>
<proteinExistence type="predicted"/>
<dbReference type="GO" id="GO:0005737">
    <property type="term" value="C:cytoplasm"/>
    <property type="evidence" value="ECO:0007669"/>
    <property type="project" value="TreeGrafter"/>
</dbReference>
<gene>
    <name evidence="4" type="ORF">AV530_003991</name>
</gene>
<accession>A0A1V4KWS5</accession>
<dbReference type="PANTHER" id="PTHR23120">
    <property type="entry name" value="MAESTRO-RELATED HEAT DOMAIN-CONTAINING"/>
    <property type="match status" value="1"/>
</dbReference>
<dbReference type="Pfam" id="PF21047">
    <property type="entry name" value="HEAT_Maestro"/>
    <property type="match status" value="1"/>
</dbReference>
<evidence type="ECO:0000313" key="4">
    <source>
        <dbReference type="EMBL" id="OPJ88815.1"/>
    </source>
</evidence>
<dbReference type="OrthoDB" id="9421177at2759"/>
<dbReference type="InterPro" id="IPR055406">
    <property type="entry name" value="HEAT_Maestro"/>
</dbReference>
<dbReference type="InterPro" id="IPR048465">
    <property type="entry name" value="Maestro-like_HEAT"/>
</dbReference>
<dbReference type="InterPro" id="IPR045206">
    <property type="entry name" value="Maestro_heat-like_prot"/>
</dbReference>
<dbReference type="PANTHER" id="PTHR23120:SF42">
    <property type="entry name" value="MAESTRO HEAT-LIKE REPEAT FAMILY MEMBER 3"/>
    <property type="match status" value="1"/>
</dbReference>
<feature type="domain" description="Maestro/Maestro-like HEAT-repeats" evidence="3">
    <location>
        <begin position="286"/>
        <end position="368"/>
    </location>
</feature>
<feature type="domain" description="Maestro-like HEAT-repeats" evidence="2">
    <location>
        <begin position="102"/>
        <end position="235"/>
    </location>
</feature>
<dbReference type="Pfam" id="PF23227">
    <property type="entry name" value="HEAT_MROH2B_C"/>
    <property type="match status" value="1"/>
</dbReference>
<sequence>MSYDWMAERPPSCPRVAWEDLRSPRESRSPTEPYQVSRVRRLQNLGSWLAVYGEEEEAKLCIQDFVKSTKKDEAQKICFLQSIHRLCRSARYKGLLQGLGLFCHSQKLADNIRVFRDYLQPFERTDVLLMAIEAMTDTSINDKVGARSMLDEAMRDHDSWLTDVPKIISGIHRSWQSIHLVPELHSTNQLLLVLTNLCPKEAEMSPLRFSPGCDSAVLAMWDAMFSSLQTLEKVLRELPGKLACQHKGGMLSSAREDMCIMHLALLAAGDITSEDFAVLYDAWRSLRHARMDMLSLVLRGLVTLSQGPETSKMEVLLEDIMETLQYAREDIQTKALLVIRNMLGHMRRKEASSITLELTEKLLPFFNNVRLLQEPELR</sequence>
<keyword evidence="1" id="KW-0677">Repeat</keyword>